<keyword evidence="2" id="KW-1185">Reference proteome</keyword>
<protein>
    <recommendedName>
        <fullName evidence="3">HPF/RaiA family ribosome-associated protein</fullName>
    </recommendedName>
</protein>
<evidence type="ECO:0008006" key="3">
    <source>
        <dbReference type="Google" id="ProtNLM"/>
    </source>
</evidence>
<name>A0ABU6JYZ1_9RHOO</name>
<gene>
    <name evidence="1" type="ORF">VVD49_04125</name>
</gene>
<proteinExistence type="predicted"/>
<evidence type="ECO:0000313" key="2">
    <source>
        <dbReference type="Proteomes" id="UP001331561"/>
    </source>
</evidence>
<organism evidence="1 2">
    <name type="scientific">Uliginosibacterium silvisoli</name>
    <dbReference type="NCBI Taxonomy" id="3114758"/>
    <lineage>
        <taxon>Bacteria</taxon>
        <taxon>Pseudomonadati</taxon>
        <taxon>Pseudomonadota</taxon>
        <taxon>Betaproteobacteria</taxon>
        <taxon>Rhodocyclales</taxon>
        <taxon>Zoogloeaceae</taxon>
        <taxon>Uliginosibacterium</taxon>
    </lineage>
</organism>
<dbReference type="EMBL" id="JAYXHS010000001">
    <property type="protein sequence ID" value="MEC5384894.1"/>
    <property type="molecule type" value="Genomic_DNA"/>
</dbReference>
<reference evidence="1 2" key="1">
    <citation type="submission" date="2024-01" db="EMBL/GenBank/DDBJ databases">
        <title>Uliginosibacterium soil sp. nov.</title>
        <authorList>
            <person name="Lv Y."/>
        </authorList>
    </citation>
    <scope>NUCLEOTIDE SEQUENCE [LARGE SCALE GENOMIC DNA]</scope>
    <source>
        <strain evidence="1 2">H3</strain>
    </source>
</reference>
<sequence length="118" mass="13483">MLVLFESRHAEGAQWRELAVRRVRFVLRRLTWFIPRARVKLFSASPPADSQQSGDTFCHLELRTGRGGIVVITSRAADWRAALDAALARAARAMLRIWKFGITYTRAPRLRARGHGKR</sequence>
<evidence type="ECO:0000313" key="1">
    <source>
        <dbReference type="EMBL" id="MEC5384894.1"/>
    </source>
</evidence>
<accession>A0ABU6JYZ1</accession>
<dbReference type="RefSeq" id="WP_327597860.1">
    <property type="nucleotide sequence ID" value="NZ_JAYXHS010000001.1"/>
</dbReference>
<dbReference type="Proteomes" id="UP001331561">
    <property type="component" value="Unassembled WGS sequence"/>
</dbReference>
<comment type="caution">
    <text evidence="1">The sequence shown here is derived from an EMBL/GenBank/DDBJ whole genome shotgun (WGS) entry which is preliminary data.</text>
</comment>